<evidence type="ECO:0000313" key="2">
    <source>
        <dbReference type="Proteomes" id="UP000612899"/>
    </source>
</evidence>
<comment type="caution">
    <text evidence="1">The sequence shown here is derived from an EMBL/GenBank/DDBJ whole genome shotgun (WGS) entry which is preliminary data.</text>
</comment>
<reference evidence="1" key="1">
    <citation type="submission" date="2021-01" db="EMBL/GenBank/DDBJ databases">
        <title>Whole genome shotgun sequence of Rhizocola hellebori NBRC 109834.</title>
        <authorList>
            <person name="Komaki H."/>
            <person name="Tamura T."/>
        </authorList>
    </citation>
    <scope>NUCLEOTIDE SEQUENCE</scope>
    <source>
        <strain evidence="1">NBRC 109834</strain>
    </source>
</reference>
<name>A0A8J3Q9E4_9ACTN</name>
<gene>
    <name evidence="1" type="ORF">Rhe02_36850</name>
</gene>
<evidence type="ECO:0000313" key="1">
    <source>
        <dbReference type="EMBL" id="GIH05618.1"/>
    </source>
</evidence>
<organism evidence="1 2">
    <name type="scientific">Rhizocola hellebori</name>
    <dbReference type="NCBI Taxonomy" id="1392758"/>
    <lineage>
        <taxon>Bacteria</taxon>
        <taxon>Bacillati</taxon>
        <taxon>Actinomycetota</taxon>
        <taxon>Actinomycetes</taxon>
        <taxon>Micromonosporales</taxon>
        <taxon>Micromonosporaceae</taxon>
        <taxon>Rhizocola</taxon>
    </lineage>
</organism>
<accession>A0A8J3Q9E4</accession>
<dbReference type="AlphaFoldDB" id="A0A8J3Q9E4"/>
<dbReference type="Proteomes" id="UP000612899">
    <property type="component" value="Unassembled WGS sequence"/>
</dbReference>
<proteinExistence type="predicted"/>
<sequence>MIQRVNLRSLPPAARAVATALHSAVSAASRGEAEELREAAGELAGLDSEQTGTVQGMVSRMLLEEQHPDGLDGDDIRAVLEGCTRWAASWLPETDPHVLLIVLAGALGIHPEEHEGVPRPTPSALAVHAPILIAHLLSAPARELDPYLTAVFAELARNQTMEAP</sequence>
<dbReference type="EMBL" id="BONY01000020">
    <property type="protein sequence ID" value="GIH05618.1"/>
    <property type="molecule type" value="Genomic_DNA"/>
</dbReference>
<keyword evidence="2" id="KW-1185">Reference proteome</keyword>
<protein>
    <submittedName>
        <fullName evidence="1">Uncharacterized protein</fullName>
    </submittedName>
</protein>